<feature type="transmembrane region" description="Helical" evidence="1">
    <location>
        <begin position="318"/>
        <end position="342"/>
    </location>
</feature>
<reference evidence="2 3" key="1">
    <citation type="submission" date="2023-10" db="EMBL/GenBank/DDBJ databases">
        <title>Comparative genomics analysis reveals potential genetic determinants of host preference in Cryptosporidium xiaoi.</title>
        <authorList>
            <person name="Xiao L."/>
            <person name="Li J."/>
        </authorList>
    </citation>
    <scope>NUCLEOTIDE SEQUENCE [LARGE SCALE GENOMIC DNA]</scope>
    <source>
        <strain evidence="2 3">52996</strain>
    </source>
</reference>
<dbReference type="Proteomes" id="UP001311799">
    <property type="component" value="Unassembled WGS sequence"/>
</dbReference>
<keyword evidence="1" id="KW-0812">Transmembrane</keyword>
<sequence length="480" mass="55294">MSSEINLYKSPIRTLKLALLFCFDVVYKLTLDIIYKWYLYIIILSLLTLFVHILSITNEFLNGLIHYYIYLSVLNGIWWIGLGFLSSVGLGSGIHTGLLFLFPHVYSIIKTIENYNTLNFDPRVNMWNNILNPGELFSVQGQSGSNNNYDVSLLMILIKVLPYSFLWGFGTALGELPPYAAAYAASKSRLNKRIREINKKNLVNGNDNNNKERHSLNKISTKEISSELFTYKTLDFEYFAGKDQDIGLYETEEHCDNLNGGFINSVKNRIIILTKRFIVYLINRLGGYGVFLLSCWPNLMFDLCGIICGHYLMNFWTFFIPLIIGKGVIKVFFQTTLLVFLFSNKFEDKHVDIIFWFITKWPISRLFKQKYSGDSGILKEFIQKELHIIKNTLSNVKENRGGVSGEYDSTDIIANISKKVTDDNIFKRMLGTVISKLSFTQIFSWITILVVVMFSVSIINEAAKHQHDIYHSEVEKEKIE</sequence>
<proteinExistence type="predicted"/>
<evidence type="ECO:0000256" key="1">
    <source>
        <dbReference type="SAM" id="Phobius"/>
    </source>
</evidence>
<feature type="transmembrane region" description="Helical" evidence="1">
    <location>
        <begin position="77"/>
        <end position="102"/>
    </location>
</feature>
<feature type="transmembrane region" description="Helical" evidence="1">
    <location>
        <begin position="437"/>
        <end position="459"/>
    </location>
</feature>
<comment type="caution">
    <text evidence="2">The sequence shown here is derived from an EMBL/GenBank/DDBJ whole genome shotgun (WGS) entry which is preliminary data.</text>
</comment>
<keyword evidence="3" id="KW-1185">Reference proteome</keyword>
<dbReference type="EMBL" id="JAWDEY010000036">
    <property type="protein sequence ID" value="KAK6587811.1"/>
    <property type="molecule type" value="Genomic_DNA"/>
</dbReference>
<dbReference type="AlphaFoldDB" id="A0AAV9XSZ8"/>
<evidence type="ECO:0000313" key="3">
    <source>
        <dbReference type="Proteomes" id="UP001311799"/>
    </source>
</evidence>
<feature type="transmembrane region" description="Helical" evidence="1">
    <location>
        <begin position="285"/>
        <end position="312"/>
    </location>
</feature>
<organism evidence="2 3">
    <name type="scientific">Cryptosporidium xiaoi</name>
    <dbReference type="NCBI Taxonomy" id="659607"/>
    <lineage>
        <taxon>Eukaryota</taxon>
        <taxon>Sar</taxon>
        <taxon>Alveolata</taxon>
        <taxon>Apicomplexa</taxon>
        <taxon>Conoidasida</taxon>
        <taxon>Coccidia</taxon>
        <taxon>Eucoccidiorida</taxon>
        <taxon>Eimeriorina</taxon>
        <taxon>Cryptosporidiidae</taxon>
        <taxon>Cryptosporidium</taxon>
    </lineage>
</organism>
<accession>A0AAV9XSZ8</accession>
<gene>
    <name evidence="2" type="ORF">RS030_81212</name>
</gene>
<keyword evidence="1" id="KW-1133">Transmembrane helix</keyword>
<feature type="transmembrane region" description="Helical" evidence="1">
    <location>
        <begin position="37"/>
        <end position="57"/>
    </location>
</feature>
<keyword evidence="1" id="KW-0472">Membrane</keyword>
<protein>
    <submittedName>
        <fullName evidence="2">Vacuole membrane</fullName>
    </submittedName>
</protein>
<evidence type="ECO:0000313" key="2">
    <source>
        <dbReference type="EMBL" id="KAK6587811.1"/>
    </source>
</evidence>
<name>A0AAV9XSZ8_9CRYT</name>